<dbReference type="InterPro" id="IPR014710">
    <property type="entry name" value="RmlC-like_jellyroll"/>
</dbReference>
<dbReference type="SUPFAM" id="SSF51182">
    <property type="entry name" value="RmlC-like cupins"/>
    <property type="match status" value="1"/>
</dbReference>
<organism evidence="3 4">
    <name type="scientific">Roseateles agri</name>
    <dbReference type="NCBI Taxonomy" id="3098619"/>
    <lineage>
        <taxon>Bacteria</taxon>
        <taxon>Pseudomonadati</taxon>
        <taxon>Pseudomonadota</taxon>
        <taxon>Betaproteobacteria</taxon>
        <taxon>Burkholderiales</taxon>
        <taxon>Sphaerotilaceae</taxon>
        <taxon>Roseateles</taxon>
    </lineage>
</organism>
<dbReference type="Proteomes" id="UP001285263">
    <property type="component" value="Unassembled WGS sequence"/>
</dbReference>
<dbReference type="CDD" id="cd02234">
    <property type="entry name" value="cupin_BLR7677-like"/>
    <property type="match status" value="1"/>
</dbReference>
<dbReference type="PANTHER" id="PTHR38599">
    <property type="entry name" value="CUPIN DOMAIN PROTEIN (AFU_ORTHOLOGUE AFUA_3G13620)"/>
    <property type="match status" value="1"/>
</dbReference>
<comment type="caution">
    <text evidence="3">The sequence shown here is derived from an EMBL/GenBank/DDBJ whole genome shotgun (WGS) entry which is preliminary data.</text>
</comment>
<dbReference type="InterPro" id="IPR013096">
    <property type="entry name" value="Cupin_2"/>
</dbReference>
<feature type="domain" description="Cupin type-2" evidence="2">
    <location>
        <begin position="55"/>
        <end position="125"/>
    </location>
</feature>
<dbReference type="Pfam" id="PF07883">
    <property type="entry name" value="Cupin_2"/>
    <property type="match status" value="1"/>
</dbReference>
<sequence>MNKPFRLTAVTVTMMAAAALLSPRAGAHDAGEETVTPVQRKPLPDMPGKQLILAVVAYAPGQASAAHFHPGSVFAYVLEGEVVSQLEGEPERVYKTGESWYEPPRKPHLVSRNASTTKPARLLAVLLGDEGGPVKVPLEK</sequence>
<name>A0ABU5DT88_9BURK</name>
<dbReference type="PANTHER" id="PTHR38599:SF1">
    <property type="entry name" value="CUPIN DOMAIN PROTEIN (AFU_ORTHOLOGUE AFUA_3G13620)"/>
    <property type="match status" value="1"/>
</dbReference>
<gene>
    <name evidence="3" type="ORF">SNE35_31375</name>
</gene>
<evidence type="ECO:0000313" key="4">
    <source>
        <dbReference type="Proteomes" id="UP001285263"/>
    </source>
</evidence>
<protein>
    <submittedName>
        <fullName evidence="3">Cupin domain-containing protein</fullName>
    </submittedName>
</protein>
<keyword evidence="4" id="KW-1185">Reference proteome</keyword>
<feature type="signal peptide" evidence="1">
    <location>
        <begin position="1"/>
        <end position="27"/>
    </location>
</feature>
<keyword evidence="1" id="KW-0732">Signal</keyword>
<proteinExistence type="predicted"/>
<dbReference type="EMBL" id="JAXCLA010000013">
    <property type="protein sequence ID" value="MDY0749040.1"/>
    <property type="molecule type" value="Genomic_DNA"/>
</dbReference>
<evidence type="ECO:0000256" key="1">
    <source>
        <dbReference type="SAM" id="SignalP"/>
    </source>
</evidence>
<feature type="chain" id="PRO_5046433427" evidence="1">
    <location>
        <begin position="28"/>
        <end position="140"/>
    </location>
</feature>
<evidence type="ECO:0000259" key="2">
    <source>
        <dbReference type="Pfam" id="PF07883"/>
    </source>
</evidence>
<reference evidence="3 4" key="1">
    <citation type="submission" date="2023-11" db="EMBL/GenBank/DDBJ databases">
        <title>Paucibacter sp. nov., isolated from fresh soil in Korea.</title>
        <authorList>
            <person name="Le N.T.T."/>
        </authorList>
    </citation>
    <scope>NUCLEOTIDE SEQUENCE [LARGE SCALE GENOMIC DNA]</scope>
    <source>
        <strain evidence="3 4">R3-3</strain>
    </source>
</reference>
<accession>A0ABU5DT88</accession>
<dbReference type="Gene3D" id="2.60.120.10">
    <property type="entry name" value="Jelly Rolls"/>
    <property type="match status" value="1"/>
</dbReference>
<dbReference type="InterPro" id="IPR011051">
    <property type="entry name" value="RmlC_Cupin_sf"/>
</dbReference>
<evidence type="ECO:0000313" key="3">
    <source>
        <dbReference type="EMBL" id="MDY0749040.1"/>
    </source>
</evidence>
<dbReference type="RefSeq" id="WP_320427007.1">
    <property type="nucleotide sequence ID" value="NZ_JAXCLA010000013.1"/>
</dbReference>